<dbReference type="AlphaFoldDB" id="A0A2P2IT28"/>
<accession>A0A2P2IT28</accession>
<reference evidence="1" key="1">
    <citation type="submission" date="2018-02" db="EMBL/GenBank/DDBJ databases">
        <title>Rhizophora mucronata_Transcriptome.</title>
        <authorList>
            <person name="Meera S.P."/>
            <person name="Sreeshan A."/>
            <person name="Augustine A."/>
        </authorList>
    </citation>
    <scope>NUCLEOTIDE SEQUENCE</scope>
    <source>
        <tissue evidence="1">Leaf</tissue>
    </source>
</reference>
<protein>
    <submittedName>
        <fullName evidence="1">Uncharacterized protein</fullName>
    </submittedName>
</protein>
<sequence length="32" mass="3836">MPKNVHQRPFLGSDLLKQDQSQLPSFCHYQRH</sequence>
<dbReference type="EMBL" id="GGEC01003881">
    <property type="protein sequence ID" value="MBW84364.1"/>
    <property type="molecule type" value="Transcribed_RNA"/>
</dbReference>
<name>A0A2P2IT28_RHIMU</name>
<organism evidence="1">
    <name type="scientific">Rhizophora mucronata</name>
    <name type="common">Asiatic mangrove</name>
    <dbReference type="NCBI Taxonomy" id="61149"/>
    <lineage>
        <taxon>Eukaryota</taxon>
        <taxon>Viridiplantae</taxon>
        <taxon>Streptophyta</taxon>
        <taxon>Embryophyta</taxon>
        <taxon>Tracheophyta</taxon>
        <taxon>Spermatophyta</taxon>
        <taxon>Magnoliopsida</taxon>
        <taxon>eudicotyledons</taxon>
        <taxon>Gunneridae</taxon>
        <taxon>Pentapetalae</taxon>
        <taxon>rosids</taxon>
        <taxon>fabids</taxon>
        <taxon>Malpighiales</taxon>
        <taxon>Rhizophoraceae</taxon>
        <taxon>Rhizophora</taxon>
    </lineage>
</organism>
<proteinExistence type="predicted"/>
<evidence type="ECO:0000313" key="1">
    <source>
        <dbReference type="EMBL" id="MBW84364.1"/>
    </source>
</evidence>